<organism evidence="1 2">
    <name type="scientific">Kistimonas scapharcae</name>
    <dbReference type="NCBI Taxonomy" id="1036133"/>
    <lineage>
        <taxon>Bacteria</taxon>
        <taxon>Pseudomonadati</taxon>
        <taxon>Pseudomonadota</taxon>
        <taxon>Gammaproteobacteria</taxon>
        <taxon>Oceanospirillales</taxon>
        <taxon>Endozoicomonadaceae</taxon>
        <taxon>Kistimonas</taxon>
    </lineage>
</organism>
<reference evidence="2" key="1">
    <citation type="journal article" date="2019" name="Int. J. Syst. Evol. Microbiol.">
        <title>The Global Catalogue of Microorganisms (GCM) 10K type strain sequencing project: providing services to taxonomists for standard genome sequencing and annotation.</title>
        <authorList>
            <consortium name="The Broad Institute Genomics Platform"/>
            <consortium name="The Broad Institute Genome Sequencing Center for Infectious Disease"/>
            <person name="Wu L."/>
            <person name="Ma J."/>
        </authorList>
    </citation>
    <scope>NUCLEOTIDE SEQUENCE [LARGE SCALE GENOMIC DNA]</scope>
    <source>
        <strain evidence="2">JCM 17805</strain>
    </source>
</reference>
<gene>
    <name evidence="1" type="ORF">GCM10023116_50370</name>
</gene>
<dbReference type="Gene3D" id="3.40.50.10610">
    <property type="entry name" value="ABC-type transport auxiliary lipoprotein component"/>
    <property type="match status" value="1"/>
</dbReference>
<evidence type="ECO:0000313" key="1">
    <source>
        <dbReference type="EMBL" id="GAA4652753.1"/>
    </source>
</evidence>
<sequence>MRRSGFRFVLWLVLGGYGLLVGCTTQQYRDDAPVVERQAAWLLLPLVNYSQTPMAGERAEAILETRLHAAGVKTLMQYPSVPADDGFPSLNERLRYEKALLWARHQGATYAITGSIEEWRYKSGLDGEPAVGISLKILALPDERVLWSGSAARAGWSRESLAGTAQRVIDELIGTVRFD</sequence>
<protein>
    <submittedName>
        <fullName evidence="1">Pellicle/biofilm biosynthesis outer membrane protein PelC</fullName>
    </submittedName>
</protein>
<dbReference type="Proteomes" id="UP001500604">
    <property type="component" value="Unassembled WGS sequence"/>
</dbReference>
<dbReference type="EMBL" id="BAABFL010000480">
    <property type="protein sequence ID" value="GAA4652753.1"/>
    <property type="molecule type" value="Genomic_DNA"/>
</dbReference>
<keyword evidence="2" id="KW-1185">Reference proteome</keyword>
<accession>A0ABP8V915</accession>
<evidence type="ECO:0000313" key="2">
    <source>
        <dbReference type="Proteomes" id="UP001500604"/>
    </source>
</evidence>
<name>A0ABP8V915_9GAMM</name>
<comment type="caution">
    <text evidence="1">The sequence shown here is derived from an EMBL/GenBank/DDBJ whole genome shotgun (WGS) entry which is preliminary data.</text>
</comment>
<proteinExistence type="predicted"/>
<dbReference type="RefSeq" id="WP_345199383.1">
    <property type="nucleotide sequence ID" value="NZ_BAABFL010000480.1"/>
</dbReference>
<dbReference type="PROSITE" id="PS51257">
    <property type="entry name" value="PROKAR_LIPOPROTEIN"/>
    <property type="match status" value="1"/>
</dbReference>